<dbReference type="Gene3D" id="1.25.40.10">
    <property type="entry name" value="Tetratricopeptide repeat domain"/>
    <property type="match status" value="3"/>
</dbReference>
<feature type="signal peptide" evidence="2">
    <location>
        <begin position="1"/>
        <end position="23"/>
    </location>
</feature>
<dbReference type="Pfam" id="PF12770">
    <property type="entry name" value="CHAT"/>
    <property type="match status" value="1"/>
</dbReference>
<dbReference type="PANTHER" id="PTHR10098">
    <property type="entry name" value="RAPSYN-RELATED"/>
    <property type="match status" value="1"/>
</dbReference>
<comment type="caution">
    <text evidence="4">The sequence shown here is derived from an EMBL/GenBank/DDBJ whole genome shotgun (WGS) entry which is preliminary data.</text>
</comment>
<gene>
    <name evidence="4" type="ORF">SCABRO_03688</name>
</gene>
<dbReference type="PROSITE" id="PS50293">
    <property type="entry name" value="TPR_REGION"/>
    <property type="match status" value="1"/>
</dbReference>
<evidence type="ECO:0000256" key="1">
    <source>
        <dbReference type="PROSITE-ProRule" id="PRU00339"/>
    </source>
</evidence>
<feature type="repeat" description="TPR" evidence="1">
    <location>
        <begin position="353"/>
        <end position="386"/>
    </location>
</feature>
<dbReference type="Pfam" id="PF13374">
    <property type="entry name" value="TPR_10"/>
    <property type="match status" value="1"/>
</dbReference>
<evidence type="ECO:0000313" key="4">
    <source>
        <dbReference type="EMBL" id="KHE90581.1"/>
    </source>
</evidence>
<dbReference type="InterPro" id="IPR011990">
    <property type="entry name" value="TPR-like_helical_dom_sf"/>
</dbReference>
<name>A0A0B0EES4_9BACT</name>
<sequence>MYMKIIGLLVLLEMLFAGSSLYAQGEQPVDTNRHKAQELETFGEYLKAAEMYEISVQAEKDSPDSIKSNIVTGLNQAAYYYSLAGQYKTATNKIEEALKIAEKLDREDLVADCLNCFGYFYNYLKRHDVAIKYYLEALDIYRKLGQEGKIATGLNHIGNTYNFLGQHDTAREYLEEALAIDKKLGREDNTATDLENIGKVYETIGKYDNAFEYYEKALSIDKQLGLEEKISNGLNNIGNIYKLWNQYITAIKYYEESLDIYRKLWKEDSILYLRRINKIGDICKSTGQYEKAIRYYIEAMDIYKNLGQGTNVADCLNNIGNVYYSQGQHEKAVKYFEGALGIAREPGQDDNTSISLNNIGNVFNALGQNDKAIEYYEKALGVDRKLSEEAGEILISKNLNLYYRFYWNKHDKIIYPFEQVLINNKKIRKDTDIYRDLNRIGIVSISQGKYKTAIEHFKESVSIIEELRKNATGDIRKRFLDDLLYAYQLLTSAYIKDNDVSSAFQAIELIRAKVLIERFVVNEKHIKKREKWIWQQDVEEIQKTLDDDTVIIVYANVSLENIVQITITRKEITGREISCKSFVAYSIDKYDSQIKTFLINQHSLSENKNDFNNIINYYGSLLKESPFADRRGRGDIYGSRESPHKANTKGIGRALYELLIKPMEEQIKDKKNLVIIPDGIITFVPFGTLMDGNGQYLVEKYGISYIRSLDIRKLIREREYDEDRKPLLAFGGAVYEDSDFKAEMVENNAQLAVLTKNIYSDLENIQTDLLLKTFYPDIDNIRSVGNAYSVLGISSWPDLPETLNEVNHIKRIIHKSDLFTGKNVTEKNIKELSDDWKFYDYKVLHFATHGLLVPGVPELSALALSQFKKMGKEDGYLRTEEIAKMEIRADLVVLSAFDTGLGEIYEDDGFTRLIHSFVLSGAKAVSVSLWRVTGESTSQFMATMYGLVQDKGMSYLDAITEVKRQFIDGNFGEKYKAPYYWAPFVYYGN</sequence>
<protein>
    <recommendedName>
        <fullName evidence="3">CHAT domain-containing protein</fullName>
    </recommendedName>
</protein>
<dbReference type="EMBL" id="JRYO01000255">
    <property type="protein sequence ID" value="KHE90581.1"/>
    <property type="molecule type" value="Genomic_DNA"/>
</dbReference>
<evidence type="ECO:0000259" key="3">
    <source>
        <dbReference type="Pfam" id="PF12770"/>
    </source>
</evidence>
<proteinExistence type="predicted"/>
<feature type="chain" id="PRO_5002055068" description="CHAT domain-containing protein" evidence="2">
    <location>
        <begin position="24"/>
        <end position="989"/>
    </location>
</feature>
<dbReference type="SMART" id="SM00028">
    <property type="entry name" value="TPR"/>
    <property type="match status" value="10"/>
</dbReference>
<dbReference type="eggNOG" id="COG4995">
    <property type="taxonomic scope" value="Bacteria"/>
</dbReference>
<dbReference type="InterPro" id="IPR019734">
    <property type="entry name" value="TPR_rpt"/>
</dbReference>
<feature type="repeat" description="TPR" evidence="1">
    <location>
        <begin position="151"/>
        <end position="184"/>
    </location>
</feature>
<keyword evidence="2" id="KW-0732">Signal</keyword>
<dbReference type="Pfam" id="PF13424">
    <property type="entry name" value="TPR_12"/>
    <property type="match status" value="3"/>
</dbReference>
<feature type="repeat" description="TPR" evidence="1">
    <location>
        <begin position="191"/>
        <end position="224"/>
    </location>
</feature>
<accession>A0A0B0EES4</accession>
<dbReference type="InterPro" id="IPR024983">
    <property type="entry name" value="CHAT_dom"/>
</dbReference>
<feature type="domain" description="CHAT" evidence="3">
    <location>
        <begin position="651"/>
        <end position="989"/>
    </location>
</feature>
<dbReference type="SUPFAM" id="SSF48452">
    <property type="entry name" value="TPR-like"/>
    <property type="match status" value="3"/>
</dbReference>
<keyword evidence="1" id="KW-0802">TPR repeat</keyword>
<feature type="repeat" description="TPR" evidence="1">
    <location>
        <begin position="313"/>
        <end position="346"/>
    </location>
</feature>
<dbReference type="PATRIC" id="fig|237368.3.peg.3975"/>
<dbReference type="eggNOG" id="COG0457">
    <property type="taxonomic scope" value="Bacteria"/>
</dbReference>
<evidence type="ECO:0000313" key="5">
    <source>
        <dbReference type="Proteomes" id="UP000030652"/>
    </source>
</evidence>
<dbReference type="AlphaFoldDB" id="A0A0B0EES4"/>
<evidence type="ECO:0000256" key="2">
    <source>
        <dbReference type="SAM" id="SignalP"/>
    </source>
</evidence>
<reference evidence="4 5" key="1">
    <citation type="submission" date="2014-10" db="EMBL/GenBank/DDBJ databases">
        <title>Draft genome of anammox bacterium scalindua brodae, obtained using differential coverage binning of sequence data from two enrichment reactors.</title>
        <authorList>
            <person name="Speth D.R."/>
            <person name="Russ L."/>
            <person name="Kartal B."/>
            <person name="Op den Camp H.J."/>
            <person name="Dutilh B.E."/>
            <person name="Jetten M.S."/>
        </authorList>
    </citation>
    <scope>NUCLEOTIDE SEQUENCE [LARGE SCALE GENOMIC DNA]</scope>
    <source>
        <strain evidence="4">RU1</strain>
    </source>
</reference>
<dbReference type="Proteomes" id="UP000030652">
    <property type="component" value="Unassembled WGS sequence"/>
</dbReference>
<dbReference type="PANTHER" id="PTHR10098:SF108">
    <property type="entry name" value="TETRATRICOPEPTIDE REPEAT PROTEIN 28"/>
    <property type="match status" value="1"/>
</dbReference>
<dbReference type="PROSITE" id="PS50005">
    <property type="entry name" value="TPR"/>
    <property type="match status" value="4"/>
</dbReference>
<organism evidence="4 5">
    <name type="scientific">Candidatus Scalindua brodae</name>
    <dbReference type="NCBI Taxonomy" id="237368"/>
    <lineage>
        <taxon>Bacteria</taxon>
        <taxon>Pseudomonadati</taxon>
        <taxon>Planctomycetota</taxon>
        <taxon>Candidatus Brocadiia</taxon>
        <taxon>Candidatus Brocadiales</taxon>
        <taxon>Candidatus Scalinduaceae</taxon>
        <taxon>Candidatus Scalindua</taxon>
    </lineage>
</organism>